<accession>A0A6B2EAD0</accession>
<dbReference type="AlphaFoldDB" id="A0A6B2EAD0"/>
<name>A0A6B2EAD0_9DIPT</name>
<evidence type="ECO:0000256" key="5">
    <source>
        <dbReference type="PROSITE-ProRule" id="PRU00125"/>
    </source>
</evidence>
<dbReference type="CDD" id="cd09386">
    <property type="entry name" value="LIM1_LMO4"/>
    <property type="match status" value="1"/>
</dbReference>
<feature type="region of interest" description="Disordered" evidence="6">
    <location>
        <begin position="1"/>
        <end position="28"/>
    </location>
</feature>
<evidence type="ECO:0000259" key="7">
    <source>
        <dbReference type="PROSITE" id="PS50023"/>
    </source>
</evidence>
<proteinExistence type="predicted"/>
<dbReference type="InterPro" id="IPR001781">
    <property type="entry name" value="Znf_LIM"/>
</dbReference>
<feature type="compositionally biased region" description="Basic residues" evidence="6">
    <location>
        <begin position="217"/>
        <end position="229"/>
    </location>
</feature>
<keyword evidence="2" id="KW-0677">Repeat</keyword>
<evidence type="ECO:0000313" key="8">
    <source>
        <dbReference type="EMBL" id="NBJ60329.1"/>
    </source>
</evidence>
<dbReference type="PROSITE" id="PS00478">
    <property type="entry name" value="LIM_DOMAIN_1"/>
    <property type="match status" value="1"/>
</dbReference>
<dbReference type="InterPro" id="IPR050945">
    <property type="entry name" value="LMO_RBTN_TF"/>
</dbReference>
<keyword evidence="3 5" id="KW-0862">Zinc</keyword>
<evidence type="ECO:0000256" key="4">
    <source>
        <dbReference type="ARBA" id="ARBA00023038"/>
    </source>
</evidence>
<evidence type="ECO:0000256" key="2">
    <source>
        <dbReference type="ARBA" id="ARBA00022737"/>
    </source>
</evidence>
<keyword evidence="1 5" id="KW-0479">Metal-binding</keyword>
<feature type="region of interest" description="Disordered" evidence="6">
    <location>
        <begin position="207"/>
        <end position="229"/>
    </location>
</feature>
<dbReference type="SUPFAM" id="SSF57716">
    <property type="entry name" value="Glucocorticoid receptor-like (DNA-binding domain)"/>
    <property type="match status" value="3"/>
</dbReference>
<dbReference type="Gene3D" id="2.10.110.10">
    <property type="entry name" value="Cysteine Rich Protein"/>
    <property type="match status" value="2"/>
</dbReference>
<evidence type="ECO:0000256" key="3">
    <source>
        <dbReference type="ARBA" id="ARBA00022833"/>
    </source>
</evidence>
<dbReference type="PANTHER" id="PTHR45787">
    <property type="entry name" value="LD11652P"/>
    <property type="match status" value="1"/>
</dbReference>
<protein>
    <submittedName>
        <fullName evidence="8">Putative lim domain transcription factor lmo4.1 isoform x2</fullName>
    </submittedName>
</protein>
<dbReference type="PANTHER" id="PTHR45787:SF13">
    <property type="entry name" value="LD11652P"/>
    <property type="match status" value="1"/>
</dbReference>
<dbReference type="Pfam" id="PF00412">
    <property type="entry name" value="LIM"/>
    <property type="match status" value="2"/>
</dbReference>
<keyword evidence="4 5" id="KW-0440">LIM domain</keyword>
<feature type="domain" description="LIM zinc-binding" evidence="7">
    <location>
        <begin position="123"/>
        <end position="206"/>
    </location>
</feature>
<feature type="domain" description="LIM zinc-binding" evidence="7">
    <location>
        <begin position="59"/>
        <end position="121"/>
    </location>
</feature>
<dbReference type="GO" id="GO:0046872">
    <property type="term" value="F:metal ion binding"/>
    <property type="evidence" value="ECO:0007669"/>
    <property type="project" value="UniProtKB-KW"/>
</dbReference>
<dbReference type="PROSITE" id="PS50023">
    <property type="entry name" value="LIM_DOMAIN_2"/>
    <property type="match status" value="2"/>
</dbReference>
<evidence type="ECO:0000256" key="6">
    <source>
        <dbReference type="SAM" id="MobiDB-lite"/>
    </source>
</evidence>
<organism evidence="8">
    <name type="scientific">Phlebotomus kandelakii</name>
    <dbReference type="NCBI Taxonomy" id="1109342"/>
    <lineage>
        <taxon>Eukaryota</taxon>
        <taxon>Metazoa</taxon>
        <taxon>Ecdysozoa</taxon>
        <taxon>Arthropoda</taxon>
        <taxon>Hexapoda</taxon>
        <taxon>Insecta</taxon>
        <taxon>Pterygota</taxon>
        <taxon>Neoptera</taxon>
        <taxon>Endopterygota</taxon>
        <taxon>Diptera</taxon>
        <taxon>Nematocera</taxon>
        <taxon>Psychodoidea</taxon>
        <taxon>Psychodidae</taxon>
        <taxon>Phlebotomus</taxon>
        <taxon>Larroussius</taxon>
    </lineage>
</organism>
<dbReference type="EMBL" id="GIFK01002626">
    <property type="protein sequence ID" value="NBJ60329.1"/>
    <property type="molecule type" value="Transcribed_RNA"/>
</dbReference>
<reference evidence="8" key="1">
    <citation type="submission" date="2019-10" db="EMBL/GenBank/DDBJ databases">
        <title>Short sand fly seasons in Tbilisi, Georgia, hinder development of host immunity to saliva of the visceral leishmaniasis vector Phlebotomus kandelakii.</title>
        <authorList>
            <person name="Oliveira F."/>
            <person name="Giorgobiani E."/>
            <person name="Guimaraes-Costa A.B."/>
            <person name="Abdeladhim M."/>
            <person name="Oristian J."/>
            <person name="Tskhvaradze L."/>
            <person name="Tsertsvadze N."/>
            <person name="Zakalashvili M."/>
            <person name="Valenzuela J.G."/>
            <person name="Kamhawi S."/>
        </authorList>
    </citation>
    <scope>NUCLEOTIDE SEQUENCE</scope>
    <source>
        <strain evidence="8">Wild-capture in Tbilisi</strain>
        <tissue evidence="8">Salivary glands</tissue>
    </source>
</reference>
<sequence>MNPHYHPYSELSSPHPPSPDNNNFPPLAGGHHHNGHGPFMSMEGQQGFHQINNNIGPIKHCGGCGGKIVERFFLHALDKYWHNSCLKCSCCGAMLADIGSSCYTRAGMILCKADYSRMFGMSGACSACGQTIQANELVMRTTSQLSNNQAVGNPNQNLQSQVQHQVFHPKCFACSKCAVQLMPGDRYYMLAGSLVCEQDWQKLIKNTGASTGTPPIRKGKVGRPRRSRD</sequence>
<evidence type="ECO:0000256" key="1">
    <source>
        <dbReference type="ARBA" id="ARBA00022723"/>
    </source>
</evidence>
<dbReference type="SMART" id="SM00132">
    <property type="entry name" value="LIM"/>
    <property type="match status" value="2"/>
</dbReference>